<comment type="similarity">
    <text evidence="1">Belongs to the transferase hexapeptide repeat family.</text>
</comment>
<dbReference type="RefSeq" id="WP_241741922.1">
    <property type="nucleotide sequence ID" value="NZ_JADIJF010000002.1"/>
</dbReference>
<dbReference type="Proteomes" id="UP001501407">
    <property type="component" value="Unassembled WGS sequence"/>
</dbReference>
<sequence>MRVIGRLGSVISRWLRNVWLNTVVASDFVPEHLRWILLRASGLEVHRSIIEAGGYYGGRSIAIGQGCYINRGTFFDASAPVIVGRSVSFGMNVTVITGSHQIAGPKKRAGDLQNRAVVIGDGAWVGAGATVLPGVTIGAGAVVGAGSLVTKDVAAHTLVAGNPARVVRALDTLDTADAPAAAS</sequence>
<dbReference type="Pfam" id="PF00132">
    <property type="entry name" value="Hexapep"/>
    <property type="match status" value="1"/>
</dbReference>
<dbReference type="InterPro" id="IPR018357">
    <property type="entry name" value="Hexapep_transf_CS"/>
</dbReference>
<evidence type="ECO:0000256" key="1">
    <source>
        <dbReference type="ARBA" id="ARBA00007274"/>
    </source>
</evidence>
<evidence type="ECO:0000256" key="3">
    <source>
        <dbReference type="ARBA" id="ARBA00022737"/>
    </source>
</evidence>
<keyword evidence="3" id="KW-0677">Repeat</keyword>
<dbReference type="Gene3D" id="2.160.10.10">
    <property type="entry name" value="Hexapeptide repeat proteins"/>
    <property type="match status" value="1"/>
</dbReference>
<evidence type="ECO:0000313" key="4">
    <source>
        <dbReference type="EMBL" id="GAA5083499.1"/>
    </source>
</evidence>
<dbReference type="InterPro" id="IPR051159">
    <property type="entry name" value="Hexapeptide_acetyltransf"/>
</dbReference>
<evidence type="ECO:0000256" key="2">
    <source>
        <dbReference type="ARBA" id="ARBA00022679"/>
    </source>
</evidence>
<protein>
    <submittedName>
        <fullName evidence="4">Acyltransferase</fullName>
    </submittedName>
</protein>
<dbReference type="InterPro" id="IPR001451">
    <property type="entry name" value="Hexapep"/>
</dbReference>
<evidence type="ECO:0000313" key="5">
    <source>
        <dbReference type="Proteomes" id="UP001501407"/>
    </source>
</evidence>
<dbReference type="SUPFAM" id="SSF51161">
    <property type="entry name" value="Trimeric LpxA-like enzymes"/>
    <property type="match status" value="1"/>
</dbReference>
<dbReference type="EMBL" id="BAABKZ010000001">
    <property type="protein sequence ID" value="GAA5083499.1"/>
    <property type="molecule type" value="Genomic_DNA"/>
</dbReference>
<dbReference type="PANTHER" id="PTHR23416">
    <property type="entry name" value="SIALIC ACID SYNTHASE-RELATED"/>
    <property type="match status" value="1"/>
</dbReference>
<reference evidence="5" key="1">
    <citation type="journal article" date="2019" name="Int. J. Syst. Evol. Microbiol.">
        <title>The Global Catalogue of Microorganisms (GCM) 10K type strain sequencing project: providing services to taxonomists for standard genome sequencing and annotation.</title>
        <authorList>
            <consortium name="The Broad Institute Genomics Platform"/>
            <consortium name="The Broad Institute Genome Sequencing Center for Infectious Disease"/>
            <person name="Wu L."/>
            <person name="Ma J."/>
        </authorList>
    </citation>
    <scope>NUCLEOTIDE SEQUENCE [LARGE SCALE GENOMIC DNA]</scope>
    <source>
        <strain evidence="5">JCM 18959</strain>
    </source>
</reference>
<keyword evidence="4" id="KW-0012">Acyltransferase</keyword>
<organism evidence="4 5">
    <name type="scientific">Microbacterium yannicii</name>
    <dbReference type="NCBI Taxonomy" id="671622"/>
    <lineage>
        <taxon>Bacteria</taxon>
        <taxon>Bacillati</taxon>
        <taxon>Actinomycetota</taxon>
        <taxon>Actinomycetes</taxon>
        <taxon>Micrococcales</taxon>
        <taxon>Microbacteriaceae</taxon>
        <taxon>Microbacterium</taxon>
    </lineage>
</organism>
<dbReference type="GO" id="GO:0016746">
    <property type="term" value="F:acyltransferase activity"/>
    <property type="evidence" value="ECO:0007669"/>
    <property type="project" value="UniProtKB-KW"/>
</dbReference>
<dbReference type="PANTHER" id="PTHR23416:SF23">
    <property type="entry name" value="ACETYLTRANSFERASE C18B11.09C-RELATED"/>
    <property type="match status" value="1"/>
</dbReference>
<comment type="caution">
    <text evidence="4">The sequence shown here is derived from an EMBL/GenBank/DDBJ whole genome shotgun (WGS) entry which is preliminary data.</text>
</comment>
<keyword evidence="2" id="KW-0808">Transferase</keyword>
<dbReference type="InterPro" id="IPR011004">
    <property type="entry name" value="Trimer_LpxA-like_sf"/>
</dbReference>
<proteinExistence type="inferred from homology"/>
<dbReference type="PROSITE" id="PS00101">
    <property type="entry name" value="HEXAPEP_TRANSFERASES"/>
    <property type="match status" value="1"/>
</dbReference>
<gene>
    <name evidence="4" type="ORF">GCM10025760_00190</name>
</gene>
<keyword evidence="5" id="KW-1185">Reference proteome</keyword>
<accession>A0ABP9LTN6</accession>
<name>A0ABP9LTN6_9MICO</name>